<gene>
    <name evidence="2" type="ORF">A3D64_03075</name>
</gene>
<accession>A0A1G2RE29</accession>
<dbReference type="AlphaFoldDB" id="A0A1G2RE29"/>
<evidence type="ECO:0000313" key="3">
    <source>
        <dbReference type="Proteomes" id="UP000178613"/>
    </source>
</evidence>
<evidence type="ECO:0000256" key="1">
    <source>
        <dbReference type="SAM" id="Phobius"/>
    </source>
</evidence>
<dbReference type="Proteomes" id="UP000178613">
    <property type="component" value="Unassembled WGS sequence"/>
</dbReference>
<comment type="caution">
    <text evidence="2">The sequence shown here is derived from an EMBL/GenBank/DDBJ whole genome shotgun (WGS) entry which is preliminary data.</text>
</comment>
<feature type="transmembrane region" description="Helical" evidence="1">
    <location>
        <begin position="50"/>
        <end position="74"/>
    </location>
</feature>
<organism evidence="2 3">
    <name type="scientific">Candidatus Wildermuthbacteria bacterium RIFCSPHIGHO2_02_FULL_49_9</name>
    <dbReference type="NCBI Taxonomy" id="1802456"/>
    <lineage>
        <taxon>Bacteria</taxon>
        <taxon>Candidatus Wildermuthiibacteriota</taxon>
    </lineage>
</organism>
<keyword evidence="1" id="KW-0472">Membrane</keyword>
<evidence type="ECO:0000313" key="2">
    <source>
        <dbReference type="EMBL" id="OHA71106.1"/>
    </source>
</evidence>
<reference evidence="2 3" key="1">
    <citation type="journal article" date="2016" name="Nat. Commun.">
        <title>Thousands of microbial genomes shed light on interconnected biogeochemical processes in an aquifer system.</title>
        <authorList>
            <person name="Anantharaman K."/>
            <person name="Brown C.T."/>
            <person name="Hug L.A."/>
            <person name="Sharon I."/>
            <person name="Castelle C.J."/>
            <person name="Probst A.J."/>
            <person name="Thomas B.C."/>
            <person name="Singh A."/>
            <person name="Wilkins M.J."/>
            <person name="Karaoz U."/>
            <person name="Brodie E.L."/>
            <person name="Williams K.H."/>
            <person name="Hubbard S.S."/>
            <person name="Banfield J.F."/>
        </authorList>
    </citation>
    <scope>NUCLEOTIDE SEQUENCE [LARGE SCALE GENOMIC DNA]</scope>
</reference>
<protein>
    <submittedName>
        <fullName evidence="2">Uncharacterized protein</fullName>
    </submittedName>
</protein>
<keyword evidence="1" id="KW-0812">Transmembrane</keyword>
<keyword evidence="1" id="KW-1133">Transmembrane helix</keyword>
<sequence>MARRGADTIIFHETGRILENPASLSSQKEATINNITKVKKKTNPIGVRRVRILLLLVVALYKALINFSGKLIILEGEFTCLSYQKIAFLTIFWRYNFLYLFSFW</sequence>
<proteinExistence type="predicted"/>
<dbReference type="EMBL" id="MHUB01000010">
    <property type="protein sequence ID" value="OHA71106.1"/>
    <property type="molecule type" value="Genomic_DNA"/>
</dbReference>
<name>A0A1G2RE29_9BACT</name>